<feature type="domain" description="YCII-related" evidence="2">
    <location>
        <begin position="1"/>
        <end position="85"/>
    </location>
</feature>
<proteinExistence type="inferred from homology"/>
<evidence type="ECO:0000313" key="4">
    <source>
        <dbReference type="Proteomes" id="UP001165079"/>
    </source>
</evidence>
<dbReference type="InterPro" id="IPR011008">
    <property type="entry name" value="Dimeric_a/b-barrel"/>
</dbReference>
<dbReference type="Gene3D" id="3.30.70.1060">
    <property type="entry name" value="Dimeric alpha+beta barrel"/>
    <property type="match status" value="1"/>
</dbReference>
<accession>A0A9W6WC29</accession>
<reference evidence="3" key="1">
    <citation type="submission" date="2023-03" db="EMBL/GenBank/DDBJ databases">
        <title>Actinorhabdospora filicis NBRC 111898.</title>
        <authorList>
            <person name="Ichikawa N."/>
            <person name="Sato H."/>
            <person name="Tonouchi N."/>
        </authorList>
    </citation>
    <scope>NUCLEOTIDE SEQUENCE</scope>
    <source>
        <strain evidence="3">NBRC 111898</strain>
    </source>
</reference>
<dbReference type="PANTHER" id="PTHR33606">
    <property type="entry name" value="PROTEIN YCII"/>
    <property type="match status" value="1"/>
</dbReference>
<dbReference type="Pfam" id="PF03795">
    <property type="entry name" value="YCII"/>
    <property type="match status" value="1"/>
</dbReference>
<evidence type="ECO:0000313" key="3">
    <source>
        <dbReference type="EMBL" id="GLZ80663.1"/>
    </source>
</evidence>
<evidence type="ECO:0000256" key="1">
    <source>
        <dbReference type="ARBA" id="ARBA00007689"/>
    </source>
</evidence>
<protein>
    <recommendedName>
        <fullName evidence="2">YCII-related domain-containing protein</fullName>
    </recommendedName>
</protein>
<dbReference type="InterPro" id="IPR005545">
    <property type="entry name" value="YCII"/>
</dbReference>
<dbReference type="SUPFAM" id="SSF54909">
    <property type="entry name" value="Dimeric alpha+beta barrel"/>
    <property type="match status" value="1"/>
</dbReference>
<dbReference type="RefSeq" id="WP_285665906.1">
    <property type="nucleotide sequence ID" value="NZ_BSTX01000004.1"/>
</dbReference>
<gene>
    <name evidence="3" type="ORF">Afil01_54700</name>
</gene>
<dbReference type="PANTHER" id="PTHR33606:SF3">
    <property type="entry name" value="PROTEIN YCII"/>
    <property type="match status" value="1"/>
</dbReference>
<name>A0A9W6WC29_9ACTN</name>
<comment type="caution">
    <text evidence="3">The sequence shown here is derived from an EMBL/GenBank/DDBJ whole genome shotgun (WGS) entry which is preliminary data.</text>
</comment>
<dbReference type="Proteomes" id="UP001165079">
    <property type="component" value="Unassembled WGS sequence"/>
</dbReference>
<dbReference type="InterPro" id="IPR051807">
    <property type="entry name" value="Sec-metab_biosynth-assoc"/>
</dbReference>
<keyword evidence="4" id="KW-1185">Reference proteome</keyword>
<comment type="similarity">
    <text evidence="1">Belongs to the YciI family.</text>
</comment>
<evidence type="ECO:0000259" key="2">
    <source>
        <dbReference type="Pfam" id="PF03795"/>
    </source>
</evidence>
<dbReference type="AlphaFoldDB" id="A0A9W6WC29"/>
<organism evidence="3 4">
    <name type="scientific">Actinorhabdospora filicis</name>
    <dbReference type="NCBI Taxonomy" id="1785913"/>
    <lineage>
        <taxon>Bacteria</taxon>
        <taxon>Bacillati</taxon>
        <taxon>Actinomycetota</taxon>
        <taxon>Actinomycetes</taxon>
        <taxon>Micromonosporales</taxon>
        <taxon>Micromonosporaceae</taxon>
        <taxon>Actinorhabdospora</taxon>
    </lineage>
</organism>
<dbReference type="EMBL" id="BSTX01000004">
    <property type="protein sequence ID" value="GLZ80663.1"/>
    <property type="molecule type" value="Genomic_DNA"/>
</dbReference>
<sequence>MEFLCYHRDRVGSLGLRQKLLEAHWSYMDGFAAELIARGPTFAPDETPSGSVHIAALPDVDAARAFAFEEPGYQAGMYRDILIRRYENLLGRTMWEFPGDLDGEDRHFVLGLGEGEPADTELPVNGDDLLAYGSLYSDDGTQWLGTAALVRAPDAEAARAILTAERYASIEVHPWTRGGRR</sequence>